<protein>
    <recommendedName>
        <fullName evidence="4">PGG domain-containing protein</fullName>
    </recommendedName>
</protein>
<keyword evidence="1" id="KW-0472">Membrane</keyword>
<organism evidence="2 3">
    <name type="scientific">Solanum verrucosum</name>
    <dbReference type="NCBI Taxonomy" id="315347"/>
    <lineage>
        <taxon>Eukaryota</taxon>
        <taxon>Viridiplantae</taxon>
        <taxon>Streptophyta</taxon>
        <taxon>Embryophyta</taxon>
        <taxon>Tracheophyta</taxon>
        <taxon>Spermatophyta</taxon>
        <taxon>Magnoliopsida</taxon>
        <taxon>eudicotyledons</taxon>
        <taxon>Gunneridae</taxon>
        <taxon>Pentapetalae</taxon>
        <taxon>asterids</taxon>
        <taxon>lamiids</taxon>
        <taxon>Solanales</taxon>
        <taxon>Solanaceae</taxon>
        <taxon>Solanoideae</taxon>
        <taxon>Solaneae</taxon>
        <taxon>Solanum</taxon>
    </lineage>
</organism>
<evidence type="ECO:0008006" key="4">
    <source>
        <dbReference type="Google" id="ProtNLM"/>
    </source>
</evidence>
<dbReference type="EMBL" id="CP133619">
    <property type="protein sequence ID" value="WMV41518.1"/>
    <property type="molecule type" value="Genomic_DNA"/>
</dbReference>
<keyword evidence="1" id="KW-1133">Transmembrane helix</keyword>
<sequence>MSKMIVWNTNPFLLEADFYGRLLLQISLLCRACSAFIHRRNFYTKQIHIEIAKELRVRDKNLPNIPCDGGILPISMAALFGHKAVVSYLFEGTSLDVIQQEKRLDLFKATIKNEMYGQPILKQKNKLFQYVPPDADNNVVLQQLFQDIRQSVKEVEKIVPPIYHKLRNNDGKTPKELFTKEHKLLLKEGERWVKDAANSCMIVATLTATMVFVAGFLCQIMQSRASFPFPIFPIAYPLHFFDIPPKAPQSQATSISFIRSRTNQVLLAATASFLHRFALAGAITVFFAFFAGVGVVVAADLAFFTTTFFFGVVAFGYATEHYCRGGGGFLLCCRCRFLRWLHNGGRCKPKWLSHLRALVTLAKVMPPIGRDSGRKATFAGPRFSLGCDRRPSWCSRGTLCIRK</sequence>
<gene>
    <name evidence="2" type="ORF">MTR67_034903</name>
</gene>
<evidence type="ECO:0000256" key="1">
    <source>
        <dbReference type="SAM" id="Phobius"/>
    </source>
</evidence>
<dbReference type="GO" id="GO:0016020">
    <property type="term" value="C:membrane"/>
    <property type="evidence" value="ECO:0007669"/>
    <property type="project" value="TreeGrafter"/>
</dbReference>
<feature type="transmembrane region" description="Helical" evidence="1">
    <location>
        <begin position="201"/>
        <end position="221"/>
    </location>
</feature>
<reference evidence="2" key="1">
    <citation type="submission" date="2023-08" db="EMBL/GenBank/DDBJ databases">
        <title>A de novo genome assembly of Solanum verrucosum Schlechtendal, a Mexican diploid species geographically isolated from the other diploid A-genome species in potato relatives.</title>
        <authorList>
            <person name="Hosaka K."/>
        </authorList>
    </citation>
    <scope>NUCLEOTIDE SEQUENCE</scope>
    <source>
        <tissue evidence="2">Young leaves</tissue>
    </source>
</reference>
<dbReference type="AlphaFoldDB" id="A0AAF0U944"/>
<feature type="transmembrane region" description="Helical" evidence="1">
    <location>
        <begin position="265"/>
        <end position="290"/>
    </location>
</feature>
<keyword evidence="3" id="KW-1185">Reference proteome</keyword>
<evidence type="ECO:0000313" key="3">
    <source>
        <dbReference type="Proteomes" id="UP001234989"/>
    </source>
</evidence>
<evidence type="ECO:0000313" key="2">
    <source>
        <dbReference type="EMBL" id="WMV41518.1"/>
    </source>
</evidence>
<dbReference type="Proteomes" id="UP001234989">
    <property type="component" value="Chromosome 8"/>
</dbReference>
<dbReference type="PANTHER" id="PTHR24177:SF365">
    <property type="entry name" value="ANKYRIN REPEAT-CONTAINING PROTEIN NPR4-LIKE ISOFORM X1"/>
    <property type="match status" value="1"/>
</dbReference>
<keyword evidence="1" id="KW-0812">Transmembrane</keyword>
<dbReference type="PANTHER" id="PTHR24177">
    <property type="entry name" value="CASKIN"/>
    <property type="match status" value="1"/>
</dbReference>
<proteinExistence type="predicted"/>
<feature type="transmembrane region" description="Helical" evidence="1">
    <location>
        <begin position="296"/>
        <end position="318"/>
    </location>
</feature>
<name>A0AAF0U944_SOLVR</name>
<accession>A0AAF0U944</accession>